<keyword evidence="1" id="KW-0472">Membrane</keyword>
<sequence>MATTNTTNIGGRLQKERVSVSKGTWKLLLFMAFVFGVTVLSYLGLLLGYRPYVRAQIDNADQTLQSLAQQVPKEQQDAYLKFQYQLRNLQTVLSSHVIMSKLSPILRATINQRVFYKNLTVDVASGRVDFQASAPTYEVLAQQLASYQARQDIVNYHMRNSGLAEGNRIIFEVSLFLDPNIFRQ</sequence>
<organism evidence="2 3">
    <name type="scientific">Candidatus Harrisonbacteria bacterium CG10_big_fil_rev_8_21_14_0_10_40_38</name>
    <dbReference type="NCBI Taxonomy" id="1974583"/>
    <lineage>
        <taxon>Bacteria</taxon>
        <taxon>Candidatus Harrisoniibacteriota</taxon>
    </lineage>
</organism>
<comment type="caution">
    <text evidence="2">The sequence shown here is derived from an EMBL/GenBank/DDBJ whole genome shotgun (WGS) entry which is preliminary data.</text>
</comment>
<dbReference type="Proteomes" id="UP000231157">
    <property type="component" value="Unassembled WGS sequence"/>
</dbReference>
<dbReference type="EMBL" id="PFAZ01000001">
    <property type="protein sequence ID" value="PIR89582.1"/>
    <property type="molecule type" value="Genomic_DNA"/>
</dbReference>
<gene>
    <name evidence="2" type="ORF">COU07_01650</name>
</gene>
<dbReference type="AlphaFoldDB" id="A0A2H0UT36"/>
<accession>A0A2H0UT36</accession>
<keyword evidence="1" id="KW-1133">Transmembrane helix</keyword>
<evidence type="ECO:0000313" key="2">
    <source>
        <dbReference type="EMBL" id="PIR89582.1"/>
    </source>
</evidence>
<evidence type="ECO:0000256" key="1">
    <source>
        <dbReference type="SAM" id="Phobius"/>
    </source>
</evidence>
<evidence type="ECO:0000313" key="3">
    <source>
        <dbReference type="Proteomes" id="UP000231157"/>
    </source>
</evidence>
<protein>
    <recommendedName>
        <fullName evidence="4">Transmembrane protein</fullName>
    </recommendedName>
</protein>
<reference evidence="3" key="1">
    <citation type="submission" date="2017-09" db="EMBL/GenBank/DDBJ databases">
        <title>Depth-based differentiation of microbial function through sediment-hosted aquifers and enrichment of novel symbionts in the deep terrestrial subsurface.</title>
        <authorList>
            <person name="Probst A.J."/>
            <person name="Ladd B."/>
            <person name="Jarett J.K."/>
            <person name="Geller-Mcgrath D.E."/>
            <person name="Sieber C.M.K."/>
            <person name="Emerson J.B."/>
            <person name="Anantharaman K."/>
            <person name="Thomas B.C."/>
            <person name="Malmstrom R."/>
            <person name="Stieglmeier M."/>
            <person name="Klingl A."/>
            <person name="Woyke T."/>
            <person name="Ryan C.M."/>
            <person name="Banfield J.F."/>
        </authorList>
    </citation>
    <scope>NUCLEOTIDE SEQUENCE [LARGE SCALE GENOMIC DNA]</scope>
</reference>
<keyword evidence="1" id="KW-0812">Transmembrane</keyword>
<evidence type="ECO:0008006" key="4">
    <source>
        <dbReference type="Google" id="ProtNLM"/>
    </source>
</evidence>
<feature type="transmembrane region" description="Helical" evidence="1">
    <location>
        <begin position="27"/>
        <end position="49"/>
    </location>
</feature>
<proteinExistence type="predicted"/>
<name>A0A2H0UT36_9BACT</name>